<accession>A0A0P9FDP0</accession>
<name>A0A0P9FDP0_9CHLR</name>
<evidence type="ECO:0000313" key="2">
    <source>
        <dbReference type="Proteomes" id="UP000050509"/>
    </source>
</evidence>
<evidence type="ECO:0000313" key="1">
    <source>
        <dbReference type="EMBL" id="KPV54871.1"/>
    </source>
</evidence>
<gene>
    <name evidence="1" type="ORF">SE17_01105</name>
</gene>
<proteinExistence type="predicted"/>
<protein>
    <submittedName>
        <fullName evidence="1">Uncharacterized protein</fullName>
    </submittedName>
</protein>
<dbReference type="Proteomes" id="UP000050509">
    <property type="component" value="Unassembled WGS sequence"/>
</dbReference>
<reference evidence="1 2" key="1">
    <citation type="submission" date="2015-09" db="EMBL/GenBank/DDBJ databases">
        <title>Draft genome sequence of Kouleothrix aurantiaca JCM 19913.</title>
        <authorList>
            <person name="Hemp J."/>
        </authorList>
    </citation>
    <scope>NUCLEOTIDE SEQUENCE [LARGE SCALE GENOMIC DNA]</scope>
    <source>
        <strain evidence="1 2">COM-B</strain>
    </source>
</reference>
<sequence length="196" mass="22238">MPKIAEFIVWHTLIEGLQTFEERHAYNTQQYEWLSPTSMPGVDIYGVTLIDQQWCFAVVEIKWSENCAYSQITSPTQGLVHDLKKLFEGCPSSRLINRLSALRCLLRRNPECREALEGLRSVIIGPDPSHTRGVLFVGFFIGDTAKASDKRGFDKAYRSFHKKASEWGWQSSQLHTYAITGTPLADMLDTIAQGRV</sequence>
<organism evidence="1 2">
    <name type="scientific">Kouleothrix aurantiaca</name>
    <dbReference type="NCBI Taxonomy" id="186479"/>
    <lineage>
        <taxon>Bacteria</taxon>
        <taxon>Bacillati</taxon>
        <taxon>Chloroflexota</taxon>
        <taxon>Chloroflexia</taxon>
        <taxon>Chloroflexales</taxon>
        <taxon>Roseiflexineae</taxon>
        <taxon>Roseiflexaceae</taxon>
        <taxon>Kouleothrix</taxon>
    </lineage>
</organism>
<dbReference type="AlphaFoldDB" id="A0A0P9FDP0"/>
<keyword evidence="2" id="KW-1185">Reference proteome</keyword>
<comment type="caution">
    <text evidence="1">The sequence shown here is derived from an EMBL/GenBank/DDBJ whole genome shotgun (WGS) entry which is preliminary data.</text>
</comment>
<dbReference type="EMBL" id="LJCR01000010">
    <property type="protein sequence ID" value="KPV54871.1"/>
    <property type="molecule type" value="Genomic_DNA"/>
</dbReference>